<gene>
    <name evidence="2" type="ORF">DDE83_005828</name>
</gene>
<feature type="region of interest" description="Disordered" evidence="1">
    <location>
        <begin position="1"/>
        <end position="26"/>
    </location>
</feature>
<evidence type="ECO:0000313" key="2">
    <source>
        <dbReference type="EMBL" id="RAR08705.1"/>
    </source>
</evidence>
<dbReference type="STRING" id="183478.A0A364N115"/>
<dbReference type="AlphaFoldDB" id="A0A364N115"/>
<organism evidence="2 3">
    <name type="scientific">Stemphylium lycopersici</name>
    <name type="common">Tomato gray leaf spot disease fungus</name>
    <name type="synonym">Thyrospora lycopersici</name>
    <dbReference type="NCBI Taxonomy" id="183478"/>
    <lineage>
        <taxon>Eukaryota</taxon>
        <taxon>Fungi</taxon>
        <taxon>Dikarya</taxon>
        <taxon>Ascomycota</taxon>
        <taxon>Pezizomycotina</taxon>
        <taxon>Dothideomycetes</taxon>
        <taxon>Pleosporomycetidae</taxon>
        <taxon>Pleosporales</taxon>
        <taxon>Pleosporineae</taxon>
        <taxon>Pleosporaceae</taxon>
        <taxon>Stemphylium</taxon>
    </lineage>
</organism>
<dbReference type="EMBL" id="QGDH01000083">
    <property type="protein sequence ID" value="RAR08705.1"/>
    <property type="molecule type" value="Genomic_DNA"/>
</dbReference>
<reference evidence="3" key="1">
    <citation type="submission" date="2018-05" db="EMBL/GenBank/DDBJ databases">
        <title>Draft genome sequence of Stemphylium lycopersici strain CIDEFI 213.</title>
        <authorList>
            <person name="Medina R."/>
            <person name="Franco M.E.E."/>
            <person name="Lucentini C.G."/>
            <person name="Saparrat M.C.N."/>
            <person name="Balatti P.A."/>
        </authorList>
    </citation>
    <scope>NUCLEOTIDE SEQUENCE [LARGE SCALE GENOMIC DNA]</scope>
    <source>
        <strain evidence="3">CIDEFI 213</strain>
    </source>
</reference>
<keyword evidence="3" id="KW-1185">Reference proteome</keyword>
<evidence type="ECO:0000256" key="1">
    <source>
        <dbReference type="SAM" id="MobiDB-lite"/>
    </source>
</evidence>
<dbReference type="OrthoDB" id="3688820at2759"/>
<protein>
    <submittedName>
        <fullName evidence="2">Uncharacterized protein</fullName>
    </submittedName>
</protein>
<evidence type="ECO:0000313" key="3">
    <source>
        <dbReference type="Proteomes" id="UP000249619"/>
    </source>
</evidence>
<name>A0A364N115_STELY</name>
<sequence length="450" mass="49030">MRTEPDLAANWSAVPPPPQMQDSNTTPLSQLYQLPVNSSSTLQRIQKSRYVDLISAAPVKSTKPMSFPNQSPGAQAPDAFAPPPTLQAHQFATVLQESINKAFNPHPTVYEKVNVLFLKWKNTDLDVDALERELAEAFTKTWQFSCDFFTLDPAKGLSAQLELNEVIVRLGKTHGGEKNLLIIVYSGHGKLDDLFGRRTLKIASRMGKNGNLVEPCPDWTHSTAVLNGIGDILHILDCCAAASAFTELDCDILAASSANSSAESDPSKSFTRALIDTILATKGNPLTALELYRTIARLKRDKLLYYTPVYVPGKRKGIVLQAPRTAKAASKMTVPNYKVSPDGPRALLTVQLQEDFGKGNLEKLQGHILSNVPKEVTGLQVKFEGAFKSESTILQFSVPIEIWAAIGTHPSFGFVGFVNSPNLLIQPPSPVADAGHAPSRIGEQEVGFFI</sequence>
<proteinExistence type="predicted"/>
<comment type="caution">
    <text evidence="2">The sequence shown here is derived from an EMBL/GenBank/DDBJ whole genome shotgun (WGS) entry which is preliminary data.</text>
</comment>
<accession>A0A364N115</accession>
<dbReference type="Proteomes" id="UP000249619">
    <property type="component" value="Unassembled WGS sequence"/>
</dbReference>